<dbReference type="Proteomes" id="UP000478052">
    <property type="component" value="Unassembled WGS sequence"/>
</dbReference>
<sequence>VDLIENFNEFYVKFVDRVVRLDYFCCIPVTWSRDIEFGKPCDDLRKPSRKFRFKIGFIDGGFILHRVVWHQSETYDCILNKYIQYLKNHFGSNIVVVFDGYINNIINKYNSKNIKAMEQRRRCESLIGSLEVVFNDFTMTVPTNQQTFLSNRFNKNRLICTLMQKLENSRQAKDDADVLIIKTAIEEAQTKNTIIVGEDVDLLVIFISRTTSREKVYFLKPGKGKVETKIYSPDCMDHYNNGRDIILFLHAVTGCDTTSTFFNKGKPCMVLQNDARYNFDDYLYDLKQSMQVSHKLAREKLIEHKIKSKDRYDKNENPVDIHVKDLVLFKDNAFKNKLNSLWLGSYEEIEVIGDENIVIQRGRRGITVHKNNDINIITNTYLLEETHKFIIMDFEFSMVKRASMVVSPQVRRKAFLVTNKRKTRPMLEKELQVAVREIKRIFVRKTELRDACLEQLRQSLTSTRNNIVIIKVTDEQCKIRIT</sequence>
<feature type="non-terminal residue" evidence="1">
    <location>
        <position position="482"/>
    </location>
</feature>
<dbReference type="AlphaFoldDB" id="A0A6G0Y4H7"/>
<evidence type="ECO:0000313" key="1">
    <source>
        <dbReference type="EMBL" id="KAF0748921.1"/>
    </source>
</evidence>
<proteinExistence type="predicted"/>
<dbReference type="EMBL" id="VUJU01006295">
    <property type="protein sequence ID" value="KAF0748921.1"/>
    <property type="molecule type" value="Genomic_DNA"/>
</dbReference>
<accession>A0A6G0Y4H7</accession>
<comment type="caution">
    <text evidence="1">The sequence shown here is derived from an EMBL/GenBank/DDBJ whole genome shotgun (WGS) entry which is preliminary data.</text>
</comment>
<feature type="non-terminal residue" evidence="1">
    <location>
        <position position="1"/>
    </location>
</feature>
<name>A0A6G0Y4H7_APHCR</name>
<dbReference type="OrthoDB" id="6629976at2759"/>
<protein>
    <submittedName>
        <fullName evidence="1">Uncharacterized protein</fullName>
    </submittedName>
</protein>
<evidence type="ECO:0000313" key="2">
    <source>
        <dbReference type="Proteomes" id="UP000478052"/>
    </source>
</evidence>
<organism evidence="1 2">
    <name type="scientific">Aphis craccivora</name>
    <name type="common">Cowpea aphid</name>
    <dbReference type="NCBI Taxonomy" id="307492"/>
    <lineage>
        <taxon>Eukaryota</taxon>
        <taxon>Metazoa</taxon>
        <taxon>Ecdysozoa</taxon>
        <taxon>Arthropoda</taxon>
        <taxon>Hexapoda</taxon>
        <taxon>Insecta</taxon>
        <taxon>Pterygota</taxon>
        <taxon>Neoptera</taxon>
        <taxon>Paraneoptera</taxon>
        <taxon>Hemiptera</taxon>
        <taxon>Sternorrhyncha</taxon>
        <taxon>Aphidomorpha</taxon>
        <taxon>Aphidoidea</taxon>
        <taxon>Aphididae</taxon>
        <taxon>Aphidini</taxon>
        <taxon>Aphis</taxon>
        <taxon>Aphis</taxon>
    </lineage>
</organism>
<keyword evidence="2" id="KW-1185">Reference proteome</keyword>
<reference evidence="1 2" key="1">
    <citation type="submission" date="2019-08" db="EMBL/GenBank/DDBJ databases">
        <title>Whole genome of Aphis craccivora.</title>
        <authorList>
            <person name="Voronova N.V."/>
            <person name="Shulinski R.S."/>
            <person name="Bandarenka Y.V."/>
            <person name="Zhorov D.G."/>
            <person name="Warner D."/>
        </authorList>
    </citation>
    <scope>NUCLEOTIDE SEQUENCE [LARGE SCALE GENOMIC DNA]</scope>
    <source>
        <strain evidence="1">180601</strain>
        <tissue evidence="1">Whole Body</tissue>
    </source>
</reference>
<gene>
    <name evidence="1" type="ORF">FWK35_00020834</name>
</gene>